<dbReference type="InterPro" id="IPR007349">
    <property type="entry name" value="DUF418"/>
</dbReference>
<dbReference type="EMBL" id="LNQL01000001">
    <property type="protein sequence ID" value="KSU50084.1"/>
    <property type="molecule type" value="Genomic_DNA"/>
</dbReference>
<feature type="transmembrane region" description="Helical" evidence="1">
    <location>
        <begin position="294"/>
        <end position="315"/>
    </location>
</feature>
<dbReference type="Pfam" id="PF04235">
    <property type="entry name" value="DUF418"/>
    <property type="match status" value="1"/>
</dbReference>
<feature type="transmembrane region" description="Helical" evidence="1">
    <location>
        <begin position="112"/>
        <end position="127"/>
    </location>
</feature>
<dbReference type="InterPro" id="IPR052529">
    <property type="entry name" value="Bact_Transport_Assoc"/>
</dbReference>
<dbReference type="AlphaFoldDB" id="A0A0V8GIJ2"/>
<accession>A0A0V8GIJ2</accession>
<dbReference type="Proteomes" id="UP000053797">
    <property type="component" value="Unassembled WGS sequence"/>
</dbReference>
<reference evidence="3 4" key="1">
    <citation type="journal article" date="2015" name="Int. J. Syst. Evol. Microbiol.">
        <title>Exiguobacterium enclense sp. nov., isolated from sediment.</title>
        <authorList>
            <person name="Dastager S.G."/>
            <person name="Mawlankar R."/>
            <person name="Sonalkar V.V."/>
            <person name="Thorat M.N."/>
            <person name="Mual P."/>
            <person name="Verma A."/>
            <person name="Krishnamurthi S."/>
            <person name="Tang S.K."/>
            <person name="Li W.J."/>
        </authorList>
    </citation>
    <scope>NUCLEOTIDE SEQUENCE [LARGE SCALE GENOMIC DNA]</scope>
    <source>
        <strain evidence="3 4">NIO-1109</strain>
    </source>
</reference>
<dbReference type="PANTHER" id="PTHR30590">
    <property type="entry name" value="INNER MEMBRANE PROTEIN"/>
    <property type="match status" value="1"/>
</dbReference>
<feature type="transmembrane region" description="Helical" evidence="1">
    <location>
        <begin position="262"/>
        <end position="282"/>
    </location>
</feature>
<protein>
    <recommendedName>
        <fullName evidence="2">DUF418 domain-containing protein</fullName>
    </recommendedName>
</protein>
<feature type="transmembrane region" description="Helical" evidence="1">
    <location>
        <begin position="228"/>
        <end position="250"/>
    </location>
</feature>
<evidence type="ECO:0000259" key="2">
    <source>
        <dbReference type="Pfam" id="PF04235"/>
    </source>
</evidence>
<feature type="domain" description="DUF418" evidence="2">
    <location>
        <begin position="226"/>
        <end position="365"/>
    </location>
</feature>
<organism evidence="3 4">
    <name type="scientific">Exiguobacterium indicum</name>
    <dbReference type="NCBI Taxonomy" id="296995"/>
    <lineage>
        <taxon>Bacteria</taxon>
        <taxon>Bacillati</taxon>
        <taxon>Bacillota</taxon>
        <taxon>Bacilli</taxon>
        <taxon>Bacillales</taxon>
        <taxon>Bacillales Family XII. Incertae Sedis</taxon>
        <taxon>Exiguobacterium</taxon>
    </lineage>
</organism>
<feature type="transmembrane region" description="Helical" evidence="1">
    <location>
        <begin position="200"/>
        <end position="216"/>
    </location>
</feature>
<sequence length="368" mass="41539">MQEINKNERIQYLDILRGFALCGILFVNMPSFLGDRPNAMMGDVDQAIRLVFDLFIQTKFYTLFSVLFGAGFYLFIQRLQQKGLPKTIFARRLGILLVIGLLHLCIWQGDILHTYALTGFILLLFIKTKPITKLLFAAAFQIYALLLYLLIFFGARQLGDTPVVELDKTLQSFVASRDLLGFLSHHATVQLPEALMNSGVIWPEILSLFLIGAYLMERFSTAPPTNRFLWWTLGISLLLTLPSFAGIIQAHADLPDGSINLFYVWLSGRTLAITYACAVALLVRAGRMRGFAGLGRMALTNYLMHTVVFTVFVFFSGQHGTTPLWQGLLLVFLLLIAQGVASNRYLQFHPQGPMEKLWRKGTYGKKNR</sequence>
<proteinExistence type="predicted"/>
<gene>
    <name evidence="3" type="ORF">AS033_01545</name>
</gene>
<keyword evidence="1" id="KW-0472">Membrane</keyword>
<comment type="caution">
    <text evidence="3">The sequence shown here is derived from an EMBL/GenBank/DDBJ whole genome shotgun (WGS) entry which is preliminary data.</text>
</comment>
<keyword evidence="1" id="KW-1133">Transmembrane helix</keyword>
<feature type="transmembrane region" description="Helical" evidence="1">
    <location>
        <begin position="54"/>
        <end position="76"/>
    </location>
</feature>
<evidence type="ECO:0000256" key="1">
    <source>
        <dbReference type="SAM" id="Phobius"/>
    </source>
</evidence>
<feature type="transmembrane region" description="Helical" evidence="1">
    <location>
        <begin position="12"/>
        <end position="34"/>
    </location>
</feature>
<evidence type="ECO:0000313" key="3">
    <source>
        <dbReference type="EMBL" id="KSU50084.1"/>
    </source>
</evidence>
<dbReference type="PANTHER" id="PTHR30590:SF3">
    <property type="entry name" value="HYPOTHETICAL MEMBRANE SPANNING PROTEIN"/>
    <property type="match status" value="1"/>
</dbReference>
<keyword evidence="1" id="KW-0812">Transmembrane</keyword>
<feature type="transmembrane region" description="Helical" evidence="1">
    <location>
        <begin position="327"/>
        <end position="346"/>
    </location>
</feature>
<feature type="transmembrane region" description="Helical" evidence="1">
    <location>
        <begin position="134"/>
        <end position="155"/>
    </location>
</feature>
<name>A0A0V8GIJ2_9BACL</name>
<dbReference type="OrthoDB" id="9807744at2"/>
<feature type="transmembrane region" description="Helical" evidence="1">
    <location>
        <begin position="88"/>
        <end position="106"/>
    </location>
</feature>
<evidence type="ECO:0000313" key="4">
    <source>
        <dbReference type="Proteomes" id="UP000053797"/>
    </source>
</evidence>